<accession>A0A8H6R643</accession>
<proteinExistence type="predicted"/>
<dbReference type="EMBL" id="JABCIY010000344">
    <property type="protein sequence ID" value="KAF7185089.1"/>
    <property type="molecule type" value="Genomic_DNA"/>
</dbReference>
<feature type="compositionally biased region" description="Polar residues" evidence="1">
    <location>
        <begin position="254"/>
        <end position="263"/>
    </location>
</feature>
<evidence type="ECO:0000313" key="3">
    <source>
        <dbReference type="Proteomes" id="UP000660729"/>
    </source>
</evidence>
<gene>
    <name evidence="2" type="ORF">HII31_13712</name>
</gene>
<organism evidence="2 3">
    <name type="scientific">Pseudocercospora fuligena</name>
    <dbReference type="NCBI Taxonomy" id="685502"/>
    <lineage>
        <taxon>Eukaryota</taxon>
        <taxon>Fungi</taxon>
        <taxon>Dikarya</taxon>
        <taxon>Ascomycota</taxon>
        <taxon>Pezizomycotina</taxon>
        <taxon>Dothideomycetes</taxon>
        <taxon>Dothideomycetidae</taxon>
        <taxon>Mycosphaerellales</taxon>
        <taxon>Mycosphaerellaceae</taxon>
        <taxon>Pseudocercospora</taxon>
    </lineage>
</organism>
<evidence type="ECO:0000256" key="1">
    <source>
        <dbReference type="SAM" id="MobiDB-lite"/>
    </source>
</evidence>
<dbReference type="PANTHER" id="PTHR38846:SF1">
    <property type="entry name" value="C3H1-TYPE DOMAIN-CONTAINING PROTEIN"/>
    <property type="match status" value="1"/>
</dbReference>
<reference evidence="2" key="1">
    <citation type="submission" date="2020-04" db="EMBL/GenBank/DDBJ databases">
        <title>Draft genome resource of the tomato pathogen Pseudocercospora fuligena.</title>
        <authorList>
            <person name="Zaccaron A."/>
        </authorList>
    </citation>
    <scope>NUCLEOTIDE SEQUENCE</scope>
    <source>
        <strain evidence="2">PF001</strain>
    </source>
</reference>
<dbReference type="Proteomes" id="UP000660729">
    <property type="component" value="Unassembled WGS sequence"/>
</dbReference>
<keyword evidence="3" id="KW-1185">Reference proteome</keyword>
<feature type="compositionally biased region" description="Polar residues" evidence="1">
    <location>
        <begin position="283"/>
        <end position="307"/>
    </location>
</feature>
<name>A0A8H6R643_9PEZI</name>
<dbReference type="PANTHER" id="PTHR38846">
    <property type="entry name" value="C3H1-TYPE DOMAIN-CONTAINING PROTEIN"/>
    <property type="match status" value="1"/>
</dbReference>
<comment type="caution">
    <text evidence="2">The sequence shown here is derived from an EMBL/GenBank/DDBJ whole genome shotgun (WGS) entry which is preliminary data.</text>
</comment>
<feature type="region of interest" description="Disordered" evidence="1">
    <location>
        <begin position="254"/>
        <end position="331"/>
    </location>
</feature>
<feature type="compositionally biased region" description="Basic residues" evidence="1">
    <location>
        <begin position="267"/>
        <end position="282"/>
    </location>
</feature>
<dbReference type="OrthoDB" id="6105938at2759"/>
<sequence length="331" mass="37721">MTAPNDCPATIDVKHVVSQLEAELPKHKALGWRRDRHIRLPPWEYAPQMPITVVCCKKLDAINLKKPKEGEMKTVELKTVGCLKSPRAKEEMTEKIVEHFQENYESRPTKLAGIQDLCVHLGLRKGRTEKECKESLQEAGSRGVYINIYDFMDARREGTKVYRFPGIEPLRYYSTIMTRIVPLYEVYDNDARARAQRASPLINDLPSDQKLKPKEKKKRKYPDTLAFMLVNMHGNYEGKAFDKGRESMKARAQNLENSWSQYDGKTKTNKTPRSRRRNKGRNTSKTSLSGDSENTSDAVNSDGTSEPKTPDGKDMEEVVDLMKTLGIPNGV</sequence>
<evidence type="ECO:0000313" key="2">
    <source>
        <dbReference type="EMBL" id="KAF7185089.1"/>
    </source>
</evidence>
<dbReference type="AlphaFoldDB" id="A0A8H6R643"/>
<protein>
    <submittedName>
        <fullName evidence="2">Uncharacterized protein</fullName>
    </submittedName>
</protein>
<feature type="region of interest" description="Disordered" evidence="1">
    <location>
        <begin position="198"/>
        <end position="218"/>
    </location>
</feature>